<dbReference type="GO" id="GO:0005975">
    <property type="term" value="P:carbohydrate metabolic process"/>
    <property type="evidence" value="ECO:0007669"/>
    <property type="project" value="InterPro"/>
</dbReference>
<dbReference type="Proteomes" id="UP000076798">
    <property type="component" value="Unassembled WGS sequence"/>
</dbReference>
<dbReference type="GO" id="GO:0004553">
    <property type="term" value="F:hydrolase activity, hydrolyzing O-glycosyl compounds"/>
    <property type="evidence" value="ECO:0007669"/>
    <property type="project" value="InterPro"/>
</dbReference>
<accession>A0A166IEW7</accession>
<feature type="region of interest" description="Disordered" evidence="2">
    <location>
        <begin position="49"/>
        <end position="69"/>
    </location>
</feature>
<gene>
    <name evidence="4" type="ORF">SISSUDRAFT_616889</name>
</gene>
<dbReference type="CDD" id="cd12214">
    <property type="entry name" value="ChiA1_BD"/>
    <property type="match status" value="1"/>
</dbReference>
<dbReference type="InterPro" id="IPR036573">
    <property type="entry name" value="CBM_sf_5/12"/>
</dbReference>
<sequence>MVWTWEPQTQYNVGDVVEYEGIDYRVIQAHVSQSDWSPNIVPALFNRLPEDQQRPPHAPGPAKNQWGGGNNDPCSNCGGNCGDTCQNADSNKCGNCGGDCGGTCGGYGGHPAPQPEQAEPSQPPLPSQVVDHNSWFNFSDQQKTELEVGGGIAAGLAALGAGYFGYKHHEKTQEQQKAHAFALTAWIQEAKKRRDAFYVNGVRPPTIWVYNEGHHIPKEALHGGYEEGHPLFICRSYVEGGLHIGKAAPEMPEGAVVGYGNREIQAGQYEVLLGNPRLVRWVDFEGTFDIERLGAIPVEGGHEANGQVLYIAQAEYNGGVHPGKVGATTDGAYISYANREKSVKQYRVLCYVEGVNVQV</sequence>
<dbReference type="GO" id="GO:0005576">
    <property type="term" value="C:extracellular region"/>
    <property type="evidence" value="ECO:0007669"/>
    <property type="project" value="InterPro"/>
</dbReference>
<evidence type="ECO:0000259" key="3">
    <source>
        <dbReference type="Pfam" id="PF02839"/>
    </source>
</evidence>
<evidence type="ECO:0000256" key="2">
    <source>
        <dbReference type="SAM" id="MobiDB-lite"/>
    </source>
</evidence>
<dbReference type="STRING" id="1314776.A0A166IEW7"/>
<dbReference type="SMART" id="SM00696">
    <property type="entry name" value="DM9"/>
    <property type="match status" value="2"/>
</dbReference>
<dbReference type="SUPFAM" id="SSF51055">
    <property type="entry name" value="Carbohydrate binding domain"/>
    <property type="match status" value="1"/>
</dbReference>
<dbReference type="PANTHER" id="PTHR31649:SF1">
    <property type="entry name" value="FARNESOIC ACID O-METHYL TRANSFERASE DOMAIN-CONTAINING PROTEIN"/>
    <property type="match status" value="1"/>
</dbReference>
<feature type="domain" description="Chitin-binding type-3" evidence="3">
    <location>
        <begin position="4"/>
        <end position="45"/>
    </location>
</feature>
<keyword evidence="1" id="KW-0378">Hydrolase</keyword>
<protein>
    <recommendedName>
        <fullName evidence="3">Chitin-binding type-3 domain-containing protein</fullName>
    </recommendedName>
</protein>
<dbReference type="Pfam" id="PF02839">
    <property type="entry name" value="CBM_5_12"/>
    <property type="match status" value="1"/>
</dbReference>
<evidence type="ECO:0000256" key="1">
    <source>
        <dbReference type="ARBA" id="ARBA00022801"/>
    </source>
</evidence>
<reference evidence="4 5" key="1">
    <citation type="journal article" date="2016" name="Mol. Biol. Evol.">
        <title>Comparative Genomics of Early-Diverging Mushroom-Forming Fungi Provides Insights into the Origins of Lignocellulose Decay Capabilities.</title>
        <authorList>
            <person name="Nagy L.G."/>
            <person name="Riley R."/>
            <person name="Tritt A."/>
            <person name="Adam C."/>
            <person name="Daum C."/>
            <person name="Floudas D."/>
            <person name="Sun H."/>
            <person name="Yadav J.S."/>
            <person name="Pangilinan J."/>
            <person name="Larsson K.H."/>
            <person name="Matsuura K."/>
            <person name="Barry K."/>
            <person name="Labutti K."/>
            <person name="Kuo R."/>
            <person name="Ohm R.A."/>
            <person name="Bhattacharya S.S."/>
            <person name="Shirouzu T."/>
            <person name="Yoshinaga Y."/>
            <person name="Martin F.M."/>
            <person name="Grigoriev I.V."/>
            <person name="Hibbett D.S."/>
        </authorList>
    </citation>
    <scope>NUCLEOTIDE SEQUENCE [LARGE SCALE GENOMIC DNA]</scope>
    <source>
        <strain evidence="4 5">HHB10207 ss-3</strain>
    </source>
</reference>
<organism evidence="4 5">
    <name type="scientific">Sistotremastrum suecicum HHB10207 ss-3</name>
    <dbReference type="NCBI Taxonomy" id="1314776"/>
    <lineage>
        <taxon>Eukaryota</taxon>
        <taxon>Fungi</taxon>
        <taxon>Dikarya</taxon>
        <taxon>Basidiomycota</taxon>
        <taxon>Agaricomycotina</taxon>
        <taxon>Agaricomycetes</taxon>
        <taxon>Sistotremastrales</taxon>
        <taxon>Sistotremastraceae</taxon>
        <taxon>Sistotremastrum</taxon>
    </lineage>
</organism>
<dbReference type="PANTHER" id="PTHR31649">
    <property type="entry name" value="AGAP009604-PA"/>
    <property type="match status" value="1"/>
</dbReference>
<dbReference type="AlphaFoldDB" id="A0A166IEW7"/>
<dbReference type="Gene3D" id="2.10.10.20">
    <property type="entry name" value="Carbohydrate-binding module superfamily 5/12"/>
    <property type="match status" value="1"/>
</dbReference>
<dbReference type="GO" id="GO:0030246">
    <property type="term" value="F:carbohydrate binding"/>
    <property type="evidence" value="ECO:0007669"/>
    <property type="project" value="InterPro"/>
</dbReference>
<dbReference type="Pfam" id="PF11901">
    <property type="entry name" value="DM9"/>
    <property type="match status" value="1"/>
</dbReference>
<keyword evidence="5" id="KW-1185">Reference proteome</keyword>
<dbReference type="InterPro" id="IPR003610">
    <property type="entry name" value="CBM5/12"/>
</dbReference>
<dbReference type="EMBL" id="KV428007">
    <property type="protein sequence ID" value="KZT43682.1"/>
    <property type="molecule type" value="Genomic_DNA"/>
</dbReference>
<proteinExistence type="predicted"/>
<evidence type="ECO:0000313" key="5">
    <source>
        <dbReference type="Proteomes" id="UP000076798"/>
    </source>
</evidence>
<dbReference type="OrthoDB" id="2142040at2759"/>
<evidence type="ECO:0000313" key="4">
    <source>
        <dbReference type="EMBL" id="KZT43682.1"/>
    </source>
</evidence>
<name>A0A166IEW7_9AGAM</name>
<dbReference type="InterPro" id="IPR006616">
    <property type="entry name" value="DM9_repeat"/>
</dbReference>